<protein>
    <recommendedName>
        <fullName evidence="3">DRBM domain-containing protein</fullName>
    </recommendedName>
</protein>
<evidence type="ECO:0000256" key="1">
    <source>
        <dbReference type="ARBA" id="ARBA00022884"/>
    </source>
</evidence>
<organism evidence="4 5">
    <name type="scientific">Glossina austeni</name>
    <name type="common">Savannah tsetse fly</name>
    <dbReference type="NCBI Taxonomy" id="7395"/>
    <lineage>
        <taxon>Eukaryota</taxon>
        <taxon>Metazoa</taxon>
        <taxon>Ecdysozoa</taxon>
        <taxon>Arthropoda</taxon>
        <taxon>Hexapoda</taxon>
        <taxon>Insecta</taxon>
        <taxon>Pterygota</taxon>
        <taxon>Neoptera</taxon>
        <taxon>Endopterygota</taxon>
        <taxon>Diptera</taxon>
        <taxon>Brachycera</taxon>
        <taxon>Muscomorpha</taxon>
        <taxon>Hippoboscoidea</taxon>
        <taxon>Glossinidae</taxon>
        <taxon>Glossina</taxon>
    </lineage>
</organism>
<dbReference type="SUPFAM" id="SSF54768">
    <property type="entry name" value="dsRNA-binding domain-like"/>
    <property type="match status" value="2"/>
</dbReference>
<evidence type="ECO:0000313" key="4">
    <source>
        <dbReference type="EnsemblMetazoa" id="GAUT009848-PA"/>
    </source>
</evidence>
<evidence type="ECO:0000313" key="5">
    <source>
        <dbReference type="Proteomes" id="UP000078200"/>
    </source>
</evidence>
<proteinExistence type="predicted"/>
<dbReference type="GO" id="GO:0070578">
    <property type="term" value="C:RISC-loading complex"/>
    <property type="evidence" value="ECO:0007669"/>
    <property type="project" value="TreeGrafter"/>
</dbReference>
<dbReference type="Pfam" id="PF00035">
    <property type="entry name" value="dsrm"/>
    <property type="match status" value="1"/>
</dbReference>
<dbReference type="PANTHER" id="PTHR46205">
    <property type="entry name" value="LOQUACIOUS, ISOFORM B"/>
    <property type="match status" value="1"/>
</dbReference>
<evidence type="ECO:0000256" key="2">
    <source>
        <dbReference type="PROSITE-ProRule" id="PRU00266"/>
    </source>
</evidence>
<dbReference type="EnsemblMetazoa" id="GAUT009848-RA">
    <property type="protein sequence ID" value="GAUT009848-PA"/>
    <property type="gene ID" value="GAUT009848"/>
</dbReference>
<dbReference type="GO" id="GO:0035197">
    <property type="term" value="F:siRNA binding"/>
    <property type="evidence" value="ECO:0007669"/>
    <property type="project" value="TreeGrafter"/>
</dbReference>
<dbReference type="VEuPathDB" id="VectorBase:GAUT009848"/>
<keyword evidence="5" id="KW-1185">Reference proteome</keyword>
<dbReference type="STRING" id="7395.A0A1A9UMX2"/>
<dbReference type="InterPro" id="IPR014720">
    <property type="entry name" value="dsRBD_dom"/>
</dbReference>
<name>A0A1A9UMX2_GLOAU</name>
<dbReference type="PROSITE" id="PS50137">
    <property type="entry name" value="DS_RBD"/>
    <property type="match status" value="1"/>
</dbReference>
<reference evidence="4" key="1">
    <citation type="submission" date="2020-05" db="UniProtKB">
        <authorList>
            <consortium name="EnsemblMetazoa"/>
        </authorList>
    </citation>
    <scope>IDENTIFICATION</scope>
    <source>
        <strain evidence="4">TTRI</strain>
    </source>
</reference>
<feature type="domain" description="DRBM" evidence="3">
    <location>
        <begin position="88"/>
        <end position="154"/>
    </location>
</feature>
<dbReference type="GO" id="GO:0016442">
    <property type="term" value="C:RISC complex"/>
    <property type="evidence" value="ECO:0007669"/>
    <property type="project" value="TreeGrafter"/>
</dbReference>
<dbReference type="InterPro" id="IPR051247">
    <property type="entry name" value="RLC_Component"/>
</dbReference>
<dbReference type="GO" id="GO:0003725">
    <property type="term" value="F:double-stranded RNA binding"/>
    <property type="evidence" value="ECO:0007669"/>
    <property type="project" value="TreeGrafter"/>
</dbReference>
<dbReference type="GO" id="GO:0030422">
    <property type="term" value="P:siRNA processing"/>
    <property type="evidence" value="ECO:0007669"/>
    <property type="project" value="TreeGrafter"/>
</dbReference>
<dbReference type="Proteomes" id="UP000078200">
    <property type="component" value="Unassembled WGS sequence"/>
</dbReference>
<dbReference type="GO" id="GO:0005737">
    <property type="term" value="C:cytoplasm"/>
    <property type="evidence" value="ECO:0007669"/>
    <property type="project" value="TreeGrafter"/>
</dbReference>
<keyword evidence="1 2" id="KW-0694">RNA-binding</keyword>
<dbReference type="Gene3D" id="3.30.160.20">
    <property type="match status" value="2"/>
</dbReference>
<dbReference type="GO" id="GO:0070920">
    <property type="term" value="P:regulation of regulatory ncRNA processing"/>
    <property type="evidence" value="ECO:0007669"/>
    <property type="project" value="TreeGrafter"/>
</dbReference>
<sequence length="314" mass="35562">MDSPKIYVSVCERADVHYKIDSTILQQPALQRFNASSTEQWQINRLNVPNLAPSMSWINKAAKLHSTRKRSSRRRRILRKRELSRMIIPKNALSTLSEFHGITIDEFTVTSDPNCDAGFVAAITINGSQYQGNGRTKSAAKKIACEKALRDYCLRKMRKRFHDIGATSLSLLGRTTNNAKNENSGIADDEGFTISLASFALHKLYAEWEDEGFSVQHLLRRNTDNSAKKEKLEHTRYELPKSWENMHPASFLSEIRPGTTYVDKGKIGDDQYMGVVVDGREFVQFGRSKKEGRRKAAAAACDYLFGTEFTNISK</sequence>
<dbReference type="PANTHER" id="PTHR46205:SF5">
    <property type="entry name" value="BLANKS-RELATED"/>
    <property type="match status" value="1"/>
</dbReference>
<accession>A0A1A9UMX2</accession>
<dbReference type="AlphaFoldDB" id="A0A1A9UMX2"/>
<evidence type="ECO:0000259" key="3">
    <source>
        <dbReference type="PROSITE" id="PS50137"/>
    </source>
</evidence>
<dbReference type="SMART" id="SM00358">
    <property type="entry name" value="DSRM"/>
    <property type="match status" value="2"/>
</dbReference>
<dbReference type="GO" id="GO:0005634">
    <property type="term" value="C:nucleus"/>
    <property type="evidence" value="ECO:0007669"/>
    <property type="project" value="TreeGrafter"/>
</dbReference>